<reference evidence="1 2" key="1">
    <citation type="journal article" date="2016" name="Int. J. Syst. Evol. Microbiol.">
        <title>Descriptions of Anaerotaenia torta gen. nov., sp. nov. and Anaerocolumna cellulosilytica gen. nov., sp. nov. isolated from a methanogenic reactor of cattle waste.</title>
        <authorList>
            <person name="Uek A."/>
            <person name="Ohtaki Y."/>
            <person name="Kaku N."/>
            <person name="Ueki K."/>
        </authorList>
    </citation>
    <scope>NUCLEOTIDE SEQUENCE [LARGE SCALE GENOMIC DNA]</scope>
    <source>
        <strain evidence="1 2">SN021</strain>
    </source>
</reference>
<dbReference type="SMART" id="SM01117">
    <property type="entry name" value="Cyt-b5"/>
    <property type="match status" value="1"/>
</dbReference>
<dbReference type="Proteomes" id="UP000515561">
    <property type="component" value="Chromosome"/>
</dbReference>
<dbReference type="Gene3D" id="3.10.120.10">
    <property type="entry name" value="Cytochrome b5-like heme/steroid binding domain"/>
    <property type="match status" value="1"/>
</dbReference>
<dbReference type="AlphaFoldDB" id="A0A6S6RAF0"/>
<dbReference type="Pfam" id="PF00173">
    <property type="entry name" value="Cyt-b5"/>
    <property type="match status" value="1"/>
</dbReference>
<keyword evidence="2" id="KW-1185">Reference proteome</keyword>
<proteinExistence type="predicted"/>
<dbReference type="InterPro" id="IPR036400">
    <property type="entry name" value="Cyt_B5-like_heme/steroid_sf"/>
</dbReference>
<dbReference type="EMBL" id="AP023367">
    <property type="protein sequence ID" value="BCJ95831.1"/>
    <property type="molecule type" value="Genomic_DNA"/>
</dbReference>
<dbReference type="KEGG" id="acel:acsn021_34000"/>
<evidence type="ECO:0000313" key="2">
    <source>
        <dbReference type="Proteomes" id="UP000515561"/>
    </source>
</evidence>
<dbReference type="InterPro" id="IPR001199">
    <property type="entry name" value="Cyt_B5-like_heme/steroid-bd"/>
</dbReference>
<gene>
    <name evidence="1" type="ORF">acsn021_34000</name>
</gene>
<dbReference type="SUPFAM" id="SSF55856">
    <property type="entry name" value="Cytochrome b5-like heme/steroid binding domain"/>
    <property type="match status" value="1"/>
</dbReference>
<accession>A0A6S6RAF0</accession>
<dbReference type="RefSeq" id="WP_197978577.1">
    <property type="nucleotide sequence ID" value="NZ_AP023367.1"/>
</dbReference>
<organism evidence="1 2">
    <name type="scientific">Anaerocolumna cellulosilytica</name>
    <dbReference type="NCBI Taxonomy" id="433286"/>
    <lineage>
        <taxon>Bacteria</taxon>
        <taxon>Bacillati</taxon>
        <taxon>Bacillota</taxon>
        <taxon>Clostridia</taxon>
        <taxon>Lachnospirales</taxon>
        <taxon>Lachnospiraceae</taxon>
        <taxon>Anaerocolumna</taxon>
    </lineage>
</organism>
<evidence type="ECO:0000313" key="1">
    <source>
        <dbReference type="EMBL" id="BCJ95831.1"/>
    </source>
</evidence>
<dbReference type="PROSITE" id="PS51257">
    <property type="entry name" value="PROKAR_LIPOPROTEIN"/>
    <property type="match status" value="1"/>
</dbReference>
<sequence length="113" mass="12325">MVKHRIIFLTIASFLMLFSVGCGKQSQKNDGKDLVENIVLTIEELAEYNGKDGNPAYIAVDGVIYDVTDSKKWENGEHNGFTAGEDLTDNIKDISPHGTSVLSKLPVVGEIAE</sequence>
<protein>
    <submittedName>
        <fullName evidence="1">Uncharacterized protein</fullName>
    </submittedName>
</protein>
<name>A0A6S6RAF0_9FIRM</name>